<reference evidence="3 4" key="1">
    <citation type="submission" date="2023-07" db="EMBL/GenBank/DDBJ databases">
        <title>Description of novel actinomycetes strains, isolated from tidal flat sediment.</title>
        <authorList>
            <person name="Lu C."/>
        </authorList>
    </citation>
    <scope>NUCLEOTIDE SEQUENCE [LARGE SCALE GENOMIC DNA]</scope>
    <source>
        <strain evidence="3 4">SYSU T00b441</strain>
    </source>
</reference>
<sequence length="258" mass="26400">MPRSARAAARRVNDSAVLEIGARVGLGASGLVHLILAWLALQLAFGSGGQNADQTGALRQLAGTTLGQGLLWIAAGGFALLAVWQVTEALVRRGKDRLPPAARALVHAALAFVSLSVLLGSSGGGSQQARSLSARLMDRTVGVVTVGAVGLVILAVGAVQVWRAAQGSFRKQLRPDPPPWVVQLARIGLATRGLAIAAIGGLFLLAAVQHDPQKTGGLDTALHSLLGLPAGQVVVAAIAAGMACYGGYALARMRYGEF</sequence>
<feature type="domain" description="DUF1206" evidence="2">
    <location>
        <begin position="187"/>
        <end position="254"/>
    </location>
</feature>
<evidence type="ECO:0000313" key="4">
    <source>
        <dbReference type="Proteomes" id="UP001232536"/>
    </source>
</evidence>
<name>A0ABT9D9Q4_9CELL</name>
<protein>
    <submittedName>
        <fullName evidence="3">DUF1206 domain-containing protein</fullName>
    </submittedName>
</protein>
<dbReference type="RefSeq" id="WP_304600935.1">
    <property type="nucleotide sequence ID" value="NZ_JAUQYP010000001.1"/>
</dbReference>
<feature type="transmembrane region" description="Helical" evidence="1">
    <location>
        <begin position="184"/>
        <end position="208"/>
    </location>
</feature>
<feature type="transmembrane region" description="Helical" evidence="1">
    <location>
        <begin position="104"/>
        <end position="121"/>
    </location>
</feature>
<proteinExistence type="predicted"/>
<comment type="caution">
    <text evidence="3">The sequence shown here is derived from an EMBL/GenBank/DDBJ whole genome shotgun (WGS) entry which is preliminary data.</text>
</comment>
<evidence type="ECO:0000313" key="3">
    <source>
        <dbReference type="EMBL" id="MDO8107305.1"/>
    </source>
</evidence>
<gene>
    <name evidence="3" type="ORF">Q6348_08875</name>
</gene>
<feature type="transmembrane region" description="Helical" evidence="1">
    <location>
        <begin position="61"/>
        <end position="84"/>
    </location>
</feature>
<keyword evidence="1" id="KW-1133">Transmembrane helix</keyword>
<dbReference type="Pfam" id="PF06724">
    <property type="entry name" value="DUF1206"/>
    <property type="match status" value="3"/>
</dbReference>
<feature type="domain" description="DUF1206" evidence="2">
    <location>
        <begin position="101"/>
        <end position="165"/>
    </location>
</feature>
<keyword evidence="1" id="KW-0472">Membrane</keyword>
<feature type="transmembrane region" description="Helical" evidence="1">
    <location>
        <begin position="141"/>
        <end position="163"/>
    </location>
</feature>
<dbReference type="InterPro" id="IPR009597">
    <property type="entry name" value="DUF1206"/>
</dbReference>
<keyword evidence="4" id="KW-1185">Reference proteome</keyword>
<organism evidence="3 4">
    <name type="scientific">Actinotalea lenta</name>
    <dbReference type="NCBI Taxonomy" id="3064654"/>
    <lineage>
        <taxon>Bacteria</taxon>
        <taxon>Bacillati</taxon>
        <taxon>Actinomycetota</taxon>
        <taxon>Actinomycetes</taxon>
        <taxon>Micrococcales</taxon>
        <taxon>Cellulomonadaceae</taxon>
        <taxon>Actinotalea</taxon>
    </lineage>
</organism>
<feature type="transmembrane region" description="Helical" evidence="1">
    <location>
        <begin position="228"/>
        <end position="251"/>
    </location>
</feature>
<evidence type="ECO:0000259" key="2">
    <source>
        <dbReference type="Pfam" id="PF06724"/>
    </source>
</evidence>
<feature type="domain" description="DUF1206" evidence="2">
    <location>
        <begin position="24"/>
        <end position="91"/>
    </location>
</feature>
<accession>A0ABT9D9Q4</accession>
<feature type="transmembrane region" description="Helical" evidence="1">
    <location>
        <begin position="20"/>
        <end position="41"/>
    </location>
</feature>
<keyword evidence="1" id="KW-0812">Transmembrane</keyword>
<dbReference type="Proteomes" id="UP001232536">
    <property type="component" value="Unassembled WGS sequence"/>
</dbReference>
<evidence type="ECO:0000256" key="1">
    <source>
        <dbReference type="SAM" id="Phobius"/>
    </source>
</evidence>
<dbReference type="EMBL" id="JAUQYP010000001">
    <property type="protein sequence ID" value="MDO8107305.1"/>
    <property type="molecule type" value="Genomic_DNA"/>
</dbReference>